<feature type="compositionally biased region" description="Basic and acidic residues" evidence="1">
    <location>
        <begin position="41"/>
        <end position="50"/>
    </location>
</feature>
<reference evidence="2 3" key="1">
    <citation type="submission" date="2024-02" db="EMBL/GenBank/DDBJ databases">
        <authorList>
            <person name="Daric V."/>
            <person name="Darras S."/>
        </authorList>
    </citation>
    <scope>NUCLEOTIDE SEQUENCE [LARGE SCALE GENOMIC DNA]</scope>
</reference>
<accession>A0ABP0GAW5</accession>
<dbReference type="Proteomes" id="UP001642483">
    <property type="component" value="Unassembled WGS sequence"/>
</dbReference>
<feature type="compositionally biased region" description="Polar residues" evidence="1">
    <location>
        <begin position="13"/>
        <end position="40"/>
    </location>
</feature>
<sequence length="207" mass="23512">MVEQKGRRDQNDESMSMDDNGNQHMDSSRGQRTNGGSADKSNGDGERTVQDDCGDTQQKGRRDQNDESMSMDDNGNQHMDSSRGQRTNGDGEKNSGSEDKNKEIYVSINQAEPAIAMTKDTQQDALTGVGHNYLFKRCVSWNISPSFATLIEKVFSEHADKEHVLDLMTMVNAEMQRRETPQLEDIRTFLLRKLWLKQRDAFQIEES</sequence>
<organism evidence="2 3">
    <name type="scientific">Clavelina lepadiformis</name>
    <name type="common">Light-bulb sea squirt</name>
    <name type="synonym">Ascidia lepadiformis</name>
    <dbReference type="NCBI Taxonomy" id="159417"/>
    <lineage>
        <taxon>Eukaryota</taxon>
        <taxon>Metazoa</taxon>
        <taxon>Chordata</taxon>
        <taxon>Tunicata</taxon>
        <taxon>Ascidiacea</taxon>
        <taxon>Aplousobranchia</taxon>
        <taxon>Clavelinidae</taxon>
        <taxon>Clavelina</taxon>
    </lineage>
</organism>
<gene>
    <name evidence="2" type="ORF">CVLEPA_LOCUS20599</name>
</gene>
<feature type="compositionally biased region" description="Basic and acidic residues" evidence="1">
    <location>
        <begin position="1"/>
        <end position="11"/>
    </location>
</feature>
<name>A0ABP0GAW5_CLALP</name>
<evidence type="ECO:0000313" key="3">
    <source>
        <dbReference type="Proteomes" id="UP001642483"/>
    </source>
</evidence>
<feature type="compositionally biased region" description="Polar residues" evidence="1">
    <location>
        <begin position="67"/>
        <end position="88"/>
    </location>
</feature>
<proteinExistence type="predicted"/>
<protein>
    <submittedName>
        <fullName evidence="2">Uncharacterized protein</fullName>
    </submittedName>
</protein>
<keyword evidence="3" id="KW-1185">Reference proteome</keyword>
<feature type="region of interest" description="Disordered" evidence="1">
    <location>
        <begin position="1"/>
        <end position="103"/>
    </location>
</feature>
<evidence type="ECO:0000256" key="1">
    <source>
        <dbReference type="SAM" id="MobiDB-lite"/>
    </source>
</evidence>
<evidence type="ECO:0000313" key="2">
    <source>
        <dbReference type="EMBL" id="CAK8688603.1"/>
    </source>
</evidence>
<dbReference type="EMBL" id="CAWYQH010000108">
    <property type="protein sequence ID" value="CAK8688603.1"/>
    <property type="molecule type" value="Genomic_DNA"/>
</dbReference>
<comment type="caution">
    <text evidence="2">The sequence shown here is derived from an EMBL/GenBank/DDBJ whole genome shotgun (WGS) entry which is preliminary data.</text>
</comment>
<feature type="compositionally biased region" description="Basic and acidic residues" evidence="1">
    <location>
        <begin position="89"/>
        <end position="103"/>
    </location>
</feature>